<dbReference type="Gene3D" id="1.20.120.450">
    <property type="entry name" value="dinb family like domain"/>
    <property type="match status" value="1"/>
</dbReference>
<dbReference type="RefSeq" id="WP_173222974.1">
    <property type="nucleotide sequence ID" value="NZ_CP048104.1"/>
</dbReference>
<evidence type="ECO:0000259" key="1">
    <source>
        <dbReference type="Pfam" id="PF12867"/>
    </source>
</evidence>
<organism evidence="2 3">
    <name type="scientific">Kroppenstedtia pulmonis</name>
    <dbReference type="NCBI Taxonomy" id="1380685"/>
    <lineage>
        <taxon>Bacteria</taxon>
        <taxon>Bacillati</taxon>
        <taxon>Bacillota</taxon>
        <taxon>Bacilli</taxon>
        <taxon>Bacillales</taxon>
        <taxon>Thermoactinomycetaceae</taxon>
        <taxon>Kroppenstedtia</taxon>
    </lineage>
</organism>
<keyword evidence="3" id="KW-1185">Reference proteome</keyword>
<gene>
    <name evidence="2" type="ORF">GXN76_10565</name>
</gene>
<feature type="domain" description="DinB-like" evidence="1">
    <location>
        <begin position="16"/>
        <end position="147"/>
    </location>
</feature>
<dbReference type="SUPFAM" id="SSF109854">
    <property type="entry name" value="DinB/YfiT-like putative metalloenzymes"/>
    <property type="match status" value="1"/>
</dbReference>
<sequence>MDKQACIQAQQRMILWAESLMTMDPSQWLKPIHPGKWSTGEIVTHLWYWDRFLLEKRLPYIQPGAKLHKSDNTEGINEHASRFARSGVTQEQIIRKFIQGRREIKGILSNIPGEDYRKSFFIGETSLTLSRYLKGLIKHDDHHREQVEQFIKKSIH</sequence>
<evidence type="ECO:0000313" key="3">
    <source>
        <dbReference type="Proteomes" id="UP000503088"/>
    </source>
</evidence>
<protein>
    <submittedName>
        <fullName evidence="2">DinB family protein</fullName>
    </submittedName>
</protein>
<dbReference type="EMBL" id="CP048104">
    <property type="protein sequence ID" value="QKG84867.1"/>
    <property type="molecule type" value="Genomic_DNA"/>
</dbReference>
<name>A0A7D3XQL0_9BACL</name>
<dbReference type="Pfam" id="PF12867">
    <property type="entry name" value="DinB_2"/>
    <property type="match status" value="1"/>
</dbReference>
<reference evidence="2 3" key="1">
    <citation type="submission" date="2020-01" db="EMBL/GenBank/DDBJ databases">
        <authorList>
            <person name="Gulvik C.A."/>
            <person name="Batra D.G."/>
        </authorList>
    </citation>
    <scope>NUCLEOTIDE SEQUENCE [LARGE SCALE GENOMIC DNA]</scope>
    <source>
        <strain evidence="2 3">W9323</strain>
    </source>
</reference>
<dbReference type="AlphaFoldDB" id="A0A7D3XQL0"/>
<dbReference type="KEGG" id="kpul:GXN76_10565"/>
<accession>A0A7D3XQL0</accession>
<dbReference type="InterPro" id="IPR024775">
    <property type="entry name" value="DinB-like"/>
</dbReference>
<proteinExistence type="predicted"/>
<evidence type="ECO:0000313" key="2">
    <source>
        <dbReference type="EMBL" id="QKG84867.1"/>
    </source>
</evidence>
<dbReference type="Proteomes" id="UP000503088">
    <property type="component" value="Chromosome"/>
</dbReference>
<dbReference type="InterPro" id="IPR034660">
    <property type="entry name" value="DinB/YfiT-like"/>
</dbReference>